<organism evidence="1">
    <name type="scientific">mine drainage metagenome</name>
    <dbReference type="NCBI Taxonomy" id="410659"/>
    <lineage>
        <taxon>unclassified sequences</taxon>
        <taxon>metagenomes</taxon>
        <taxon>ecological metagenomes</taxon>
    </lineage>
</organism>
<accession>T1C5G7</accession>
<dbReference type="EMBL" id="AUZY01004891">
    <property type="protein sequence ID" value="EQD61360.1"/>
    <property type="molecule type" value="Genomic_DNA"/>
</dbReference>
<gene>
    <name evidence="1" type="ORF">B1B_07666</name>
</gene>
<reference evidence="1" key="2">
    <citation type="journal article" date="2014" name="ISME J.">
        <title>Microbial stratification in low pH oxic and suboxic macroscopic growths along an acid mine drainage.</title>
        <authorList>
            <person name="Mendez-Garcia C."/>
            <person name="Mesa V."/>
            <person name="Sprenger R.R."/>
            <person name="Richter M."/>
            <person name="Diez M.S."/>
            <person name="Solano J."/>
            <person name="Bargiela R."/>
            <person name="Golyshina O.V."/>
            <person name="Manteca A."/>
            <person name="Ramos J.L."/>
            <person name="Gallego J.R."/>
            <person name="Llorente I."/>
            <person name="Martins Dos Santos V.A."/>
            <person name="Jensen O.N."/>
            <person name="Pelaez A.I."/>
            <person name="Sanchez J."/>
            <person name="Ferrer M."/>
        </authorList>
    </citation>
    <scope>NUCLEOTIDE SEQUENCE</scope>
</reference>
<sequence length="133" mass="14946">MIGQGLTVWNGVETTYKGQESAVGAIYADNLIEITDRGVTFHRYYFPFGDKRVEWSRISSIEARQPSVKTGSWRIWGTGNLSTWFPLDARRPRRDRILFAALGDGSSIGFTVENSAAVIDIFKQRGLLRESSV</sequence>
<comment type="caution">
    <text evidence="1">The sequence shown here is derived from an EMBL/GenBank/DDBJ whole genome shotgun (WGS) entry which is preliminary data.</text>
</comment>
<evidence type="ECO:0000313" key="1">
    <source>
        <dbReference type="EMBL" id="EQD61360.1"/>
    </source>
</evidence>
<protein>
    <submittedName>
        <fullName evidence="1">Uncharacterized protein</fullName>
    </submittedName>
</protein>
<reference evidence="1" key="1">
    <citation type="submission" date="2013-08" db="EMBL/GenBank/DDBJ databases">
        <authorList>
            <person name="Mendez C."/>
            <person name="Richter M."/>
            <person name="Ferrer M."/>
            <person name="Sanchez J."/>
        </authorList>
    </citation>
    <scope>NUCLEOTIDE SEQUENCE</scope>
</reference>
<name>T1C5G7_9ZZZZ</name>
<dbReference type="AlphaFoldDB" id="T1C5G7"/>
<proteinExistence type="predicted"/>